<dbReference type="CDD" id="cd14939">
    <property type="entry name" value="7tmD_STE2"/>
    <property type="match status" value="1"/>
</dbReference>
<dbReference type="InterPro" id="IPR027458">
    <property type="entry name" value="STE2_TM1-TM2_sf"/>
</dbReference>
<dbReference type="HOGENOM" id="CLU_035056_1_1_1"/>
<dbReference type="PANTHER" id="PTHR28009:SF1">
    <property type="entry name" value="PHEROMONE ALPHA FACTOR RECEPTOR"/>
    <property type="match status" value="1"/>
</dbReference>
<dbReference type="GO" id="GO:0004932">
    <property type="term" value="F:mating-type factor pheromone receptor activity"/>
    <property type="evidence" value="ECO:0007669"/>
    <property type="project" value="InterPro"/>
</dbReference>
<keyword evidence="1" id="KW-0472">Membrane</keyword>
<dbReference type="GO" id="GO:0038038">
    <property type="term" value="C:G protein-coupled receptor homodimeric complex"/>
    <property type="evidence" value="ECO:0007669"/>
    <property type="project" value="TreeGrafter"/>
</dbReference>
<evidence type="ECO:0000313" key="2">
    <source>
        <dbReference type="EMBL" id="KIN05672.1"/>
    </source>
</evidence>
<name>A0A0C3HTW3_OIDMZ</name>
<sequence length="396" mass="43305">MSSTTNSSFDPYTQSITIYMADGVTPVAIRLSDIDGANSYGIMCAINYGCQMGACLVMFFVILVLTRDTKRRTAIFILNSLSLVFGFLRALLPALYFASPWYRVYAQATGDFSSVPRSAYATSVAGTIFPFLMMLTVNTSLVMQAYTVCKNMRSVCRYPIIALAHLVLLAAVGFRFAEMVTNSMAIMWAGSFYSKMWIQTGTLVTETTSIWFFSIIFTGKLAWTLVTRKVMGWRQWSGVRILAAMGGCTMIIPSIFASLQYVSFPSFPQAGSLALTMVALLLPLSSLWAGMAIDHETSTLDLAHLTGSNSTRNCPDPSHGSHGSLTNQFGSLTTNPSALGSSTARKGSMCQISPTSMDSGRGCIRPLPRDSTELDLEAMGVRVDRSYEVYEVRNEE</sequence>
<reference evidence="3" key="2">
    <citation type="submission" date="2015-01" db="EMBL/GenBank/DDBJ databases">
        <title>Evolutionary Origins and Diversification of the Mycorrhizal Mutualists.</title>
        <authorList>
            <consortium name="DOE Joint Genome Institute"/>
            <consortium name="Mycorrhizal Genomics Consortium"/>
            <person name="Kohler A."/>
            <person name="Kuo A."/>
            <person name="Nagy L.G."/>
            <person name="Floudas D."/>
            <person name="Copeland A."/>
            <person name="Barry K.W."/>
            <person name="Cichocki N."/>
            <person name="Veneault-Fourrey C."/>
            <person name="LaButti K."/>
            <person name="Lindquist E.A."/>
            <person name="Lipzen A."/>
            <person name="Lundell T."/>
            <person name="Morin E."/>
            <person name="Murat C."/>
            <person name="Riley R."/>
            <person name="Ohm R."/>
            <person name="Sun H."/>
            <person name="Tunlid A."/>
            <person name="Henrissat B."/>
            <person name="Grigoriev I.V."/>
            <person name="Hibbett D.S."/>
            <person name="Martin F."/>
        </authorList>
    </citation>
    <scope>NUCLEOTIDE SEQUENCE [LARGE SCALE GENOMIC DNA]</scope>
    <source>
        <strain evidence="3">Zn</strain>
    </source>
</reference>
<protein>
    <recommendedName>
        <fullName evidence="4">Mating-type alpha-pheromone receptor PreB</fullName>
    </recommendedName>
</protein>
<dbReference type="EMBL" id="KN832871">
    <property type="protein sequence ID" value="KIN05672.1"/>
    <property type="molecule type" value="Genomic_DNA"/>
</dbReference>
<dbReference type="AlphaFoldDB" id="A0A0C3HTW3"/>
<feature type="transmembrane region" description="Helical" evidence="1">
    <location>
        <begin position="76"/>
        <end position="98"/>
    </location>
</feature>
<dbReference type="PANTHER" id="PTHR28009">
    <property type="entry name" value="PHEROMONE ALPHA FACTOR RECEPTOR"/>
    <property type="match status" value="1"/>
</dbReference>
<dbReference type="Proteomes" id="UP000054321">
    <property type="component" value="Unassembled WGS sequence"/>
</dbReference>
<dbReference type="FunCoup" id="A0A0C3HTW3">
    <property type="interactions" value="110"/>
</dbReference>
<feature type="transmembrane region" description="Helical" evidence="1">
    <location>
        <begin position="118"/>
        <end position="137"/>
    </location>
</feature>
<dbReference type="InterPro" id="IPR000366">
    <property type="entry name" value="GPCR_STE2"/>
</dbReference>
<dbReference type="Pfam" id="PF02116">
    <property type="entry name" value="STE2"/>
    <property type="match status" value="1"/>
</dbReference>
<proteinExistence type="predicted"/>
<evidence type="ECO:0000256" key="1">
    <source>
        <dbReference type="SAM" id="Phobius"/>
    </source>
</evidence>
<feature type="transmembrane region" description="Helical" evidence="1">
    <location>
        <begin position="158"/>
        <end position="177"/>
    </location>
</feature>
<dbReference type="InParanoid" id="A0A0C3HTW3"/>
<reference evidence="2 3" key="1">
    <citation type="submission" date="2014-04" db="EMBL/GenBank/DDBJ databases">
        <authorList>
            <consortium name="DOE Joint Genome Institute"/>
            <person name="Kuo A."/>
            <person name="Martino E."/>
            <person name="Perotto S."/>
            <person name="Kohler A."/>
            <person name="Nagy L.G."/>
            <person name="Floudas D."/>
            <person name="Copeland A."/>
            <person name="Barry K.W."/>
            <person name="Cichocki N."/>
            <person name="Veneault-Fourrey C."/>
            <person name="LaButti K."/>
            <person name="Lindquist E.A."/>
            <person name="Lipzen A."/>
            <person name="Lundell T."/>
            <person name="Morin E."/>
            <person name="Murat C."/>
            <person name="Sun H."/>
            <person name="Tunlid A."/>
            <person name="Henrissat B."/>
            <person name="Grigoriev I.V."/>
            <person name="Hibbett D.S."/>
            <person name="Martin F."/>
            <person name="Nordberg H.P."/>
            <person name="Cantor M.N."/>
            <person name="Hua S.X."/>
        </authorList>
    </citation>
    <scope>NUCLEOTIDE SEQUENCE [LARGE SCALE GENOMIC DNA]</scope>
    <source>
        <strain evidence="2 3">Zn</strain>
    </source>
</reference>
<accession>A0A0C3HTW3</accession>
<evidence type="ECO:0008006" key="4">
    <source>
        <dbReference type="Google" id="ProtNLM"/>
    </source>
</evidence>
<dbReference type="PRINTS" id="PR00250">
    <property type="entry name" value="GPCRSTE2"/>
</dbReference>
<gene>
    <name evidence="2" type="ORF">OIDMADRAFT_154049</name>
</gene>
<dbReference type="STRING" id="913774.A0A0C3HTW3"/>
<organism evidence="2 3">
    <name type="scientific">Oidiodendron maius (strain Zn)</name>
    <dbReference type="NCBI Taxonomy" id="913774"/>
    <lineage>
        <taxon>Eukaryota</taxon>
        <taxon>Fungi</taxon>
        <taxon>Dikarya</taxon>
        <taxon>Ascomycota</taxon>
        <taxon>Pezizomycotina</taxon>
        <taxon>Leotiomycetes</taxon>
        <taxon>Leotiomycetes incertae sedis</taxon>
        <taxon>Myxotrichaceae</taxon>
        <taxon>Oidiodendron</taxon>
    </lineage>
</organism>
<keyword evidence="1" id="KW-0812">Transmembrane</keyword>
<feature type="transmembrane region" description="Helical" evidence="1">
    <location>
        <begin position="197"/>
        <end position="218"/>
    </location>
</feature>
<dbReference type="Gene3D" id="1.10.287.920">
    <property type="entry name" value="Pheromone alpha factor receptor"/>
    <property type="match status" value="1"/>
</dbReference>
<feature type="transmembrane region" description="Helical" evidence="1">
    <location>
        <begin position="239"/>
        <end position="261"/>
    </location>
</feature>
<keyword evidence="3" id="KW-1185">Reference proteome</keyword>
<dbReference type="OrthoDB" id="5402633at2759"/>
<feature type="transmembrane region" description="Helical" evidence="1">
    <location>
        <begin position="40"/>
        <end position="64"/>
    </location>
</feature>
<dbReference type="GO" id="GO:0000750">
    <property type="term" value="P:pheromone-dependent signal transduction involved in conjugation with cellular fusion"/>
    <property type="evidence" value="ECO:0007669"/>
    <property type="project" value="TreeGrafter"/>
</dbReference>
<keyword evidence="1" id="KW-1133">Transmembrane helix</keyword>
<evidence type="ECO:0000313" key="3">
    <source>
        <dbReference type="Proteomes" id="UP000054321"/>
    </source>
</evidence>
<feature type="transmembrane region" description="Helical" evidence="1">
    <location>
        <begin position="273"/>
        <end position="293"/>
    </location>
</feature>